<dbReference type="GO" id="GO:0007189">
    <property type="term" value="P:adenylate cyclase-activating G protein-coupled receptor signaling pathway"/>
    <property type="evidence" value="ECO:0007669"/>
    <property type="project" value="TreeGrafter"/>
</dbReference>
<feature type="transmembrane region" description="Helical" evidence="13">
    <location>
        <begin position="60"/>
        <end position="82"/>
    </location>
</feature>
<keyword evidence="9 13" id="KW-1133">Transmembrane helix</keyword>
<dbReference type="CDD" id="cd07302">
    <property type="entry name" value="CHD"/>
    <property type="match status" value="2"/>
</dbReference>
<protein>
    <recommendedName>
        <fullName evidence="3">adenylate cyclase</fullName>
        <ecNumber evidence="3">4.6.1.1</ecNumber>
    </recommendedName>
</protein>
<dbReference type="HOGENOM" id="CLU_240815_0_0_1"/>
<dbReference type="eggNOG" id="KOG3619">
    <property type="taxonomic scope" value="Eukaryota"/>
</dbReference>
<proteinExistence type="predicted"/>
<evidence type="ECO:0000256" key="11">
    <source>
        <dbReference type="ARBA" id="ARBA00023239"/>
    </source>
</evidence>
<evidence type="ECO:0000256" key="5">
    <source>
        <dbReference type="ARBA" id="ARBA00022723"/>
    </source>
</evidence>
<feature type="domain" description="Guanylate cyclase" evidence="14">
    <location>
        <begin position="867"/>
        <end position="1031"/>
    </location>
</feature>
<dbReference type="PANTHER" id="PTHR45627">
    <property type="entry name" value="ADENYLATE CYCLASE TYPE 1"/>
    <property type="match status" value="1"/>
</dbReference>
<dbReference type="InterPro" id="IPR029787">
    <property type="entry name" value="Nucleotide_cyclase"/>
</dbReference>
<dbReference type="GO" id="GO:0046872">
    <property type="term" value="F:metal ion binding"/>
    <property type="evidence" value="ECO:0007669"/>
    <property type="project" value="UniProtKB-KW"/>
</dbReference>
<evidence type="ECO:0000313" key="15">
    <source>
        <dbReference type="EMBL" id="EDV32089.2"/>
    </source>
</evidence>
<accession>B3MNI1</accession>
<reference evidence="15 16" key="1">
    <citation type="journal article" date="2007" name="Nature">
        <title>Evolution of genes and genomes on the Drosophila phylogeny.</title>
        <authorList>
            <consortium name="Drosophila 12 Genomes Consortium"/>
            <person name="Clark A.G."/>
            <person name="Eisen M.B."/>
            <person name="Smith D.R."/>
            <person name="Bergman C.M."/>
            <person name="Oliver B."/>
            <person name="Markow T.A."/>
            <person name="Kaufman T.C."/>
            <person name="Kellis M."/>
            <person name="Gelbart W."/>
            <person name="Iyer V.N."/>
            <person name="Pollard D.A."/>
            <person name="Sackton T.B."/>
            <person name="Larracuente A.M."/>
            <person name="Singh N.D."/>
            <person name="Abad J.P."/>
            <person name="Abt D.N."/>
            <person name="Adryan B."/>
            <person name="Aguade M."/>
            <person name="Akashi H."/>
            <person name="Anderson W.W."/>
            <person name="Aquadro C.F."/>
            <person name="Ardell D.H."/>
            <person name="Arguello R."/>
            <person name="Artieri C.G."/>
            <person name="Barbash D.A."/>
            <person name="Barker D."/>
            <person name="Barsanti P."/>
            <person name="Batterham P."/>
            <person name="Batzoglou S."/>
            <person name="Begun D."/>
            <person name="Bhutkar A."/>
            <person name="Blanco E."/>
            <person name="Bosak S.A."/>
            <person name="Bradley R.K."/>
            <person name="Brand A.D."/>
            <person name="Brent M.R."/>
            <person name="Brooks A.N."/>
            <person name="Brown R.H."/>
            <person name="Butlin R.K."/>
            <person name="Caggese C."/>
            <person name="Calvi B.R."/>
            <person name="Bernardo de Carvalho A."/>
            <person name="Caspi A."/>
            <person name="Castrezana S."/>
            <person name="Celniker S.E."/>
            <person name="Chang J.L."/>
            <person name="Chapple C."/>
            <person name="Chatterji S."/>
            <person name="Chinwalla A."/>
            <person name="Civetta A."/>
            <person name="Clifton S.W."/>
            <person name="Comeron J.M."/>
            <person name="Costello J.C."/>
            <person name="Coyne J.A."/>
            <person name="Daub J."/>
            <person name="David R.G."/>
            <person name="Delcher A.L."/>
            <person name="Delehaunty K."/>
            <person name="Do C.B."/>
            <person name="Ebling H."/>
            <person name="Edwards K."/>
            <person name="Eickbush T."/>
            <person name="Evans J.D."/>
            <person name="Filipski A."/>
            <person name="Findeiss S."/>
            <person name="Freyhult E."/>
            <person name="Fulton L."/>
            <person name="Fulton R."/>
            <person name="Garcia A.C."/>
            <person name="Gardiner A."/>
            <person name="Garfield D.A."/>
            <person name="Garvin B.E."/>
            <person name="Gibson G."/>
            <person name="Gilbert D."/>
            <person name="Gnerre S."/>
            <person name="Godfrey J."/>
            <person name="Good R."/>
            <person name="Gotea V."/>
            <person name="Gravely B."/>
            <person name="Greenberg A.J."/>
            <person name="Griffiths-Jones S."/>
            <person name="Gross S."/>
            <person name="Guigo R."/>
            <person name="Gustafson E.A."/>
            <person name="Haerty W."/>
            <person name="Hahn M.W."/>
            <person name="Halligan D.L."/>
            <person name="Halpern A.L."/>
            <person name="Halter G.M."/>
            <person name="Han M.V."/>
            <person name="Heger A."/>
            <person name="Hillier L."/>
            <person name="Hinrichs A.S."/>
            <person name="Holmes I."/>
            <person name="Hoskins R.A."/>
            <person name="Hubisz M.J."/>
            <person name="Hultmark D."/>
            <person name="Huntley M.A."/>
            <person name="Jaffe D.B."/>
            <person name="Jagadeeshan S."/>
            <person name="Jeck W.R."/>
            <person name="Johnson J."/>
            <person name="Jones C.D."/>
            <person name="Jordan W.C."/>
            <person name="Karpen G.H."/>
            <person name="Kataoka E."/>
            <person name="Keightley P.D."/>
            <person name="Kheradpour P."/>
            <person name="Kirkness E.F."/>
            <person name="Koerich L.B."/>
            <person name="Kristiansen K."/>
            <person name="Kudrna D."/>
            <person name="Kulathinal R.J."/>
            <person name="Kumar S."/>
            <person name="Kwok R."/>
            <person name="Lander E."/>
            <person name="Langley C.H."/>
            <person name="Lapoint R."/>
            <person name="Lazzaro B.P."/>
            <person name="Lee S.J."/>
            <person name="Levesque L."/>
            <person name="Li R."/>
            <person name="Lin C.F."/>
            <person name="Lin M.F."/>
            <person name="Lindblad-Toh K."/>
            <person name="Llopart A."/>
            <person name="Long M."/>
            <person name="Low L."/>
            <person name="Lozovsky E."/>
            <person name="Lu J."/>
            <person name="Luo M."/>
            <person name="Machado C.A."/>
            <person name="Makalowski W."/>
            <person name="Marzo M."/>
            <person name="Matsuda M."/>
            <person name="Matzkin L."/>
            <person name="McAllister B."/>
            <person name="McBride C.S."/>
            <person name="McKernan B."/>
            <person name="McKernan K."/>
            <person name="Mendez-Lago M."/>
            <person name="Minx P."/>
            <person name="Mollenhauer M.U."/>
            <person name="Montooth K."/>
            <person name="Mount S.M."/>
            <person name="Mu X."/>
            <person name="Myers E."/>
            <person name="Negre B."/>
            <person name="Newfeld S."/>
            <person name="Nielsen R."/>
            <person name="Noor M.A."/>
            <person name="O'Grady P."/>
            <person name="Pachter L."/>
            <person name="Papaceit M."/>
            <person name="Parisi M.J."/>
            <person name="Parisi M."/>
            <person name="Parts L."/>
            <person name="Pedersen J.S."/>
            <person name="Pesole G."/>
            <person name="Phillippy A.M."/>
            <person name="Ponting C.P."/>
            <person name="Pop M."/>
            <person name="Porcelli D."/>
            <person name="Powell J.R."/>
            <person name="Prohaska S."/>
            <person name="Pruitt K."/>
            <person name="Puig M."/>
            <person name="Quesneville H."/>
            <person name="Ram K.R."/>
            <person name="Rand D."/>
            <person name="Rasmussen M.D."/>
            <person name="Reed L.K."/>
            <person name="Reenan R."/>
            <person name="Reily A."/>
            <person name="Remington K.A."/>
            <person name="Rieger T.T."/>
            <person name="Ritchie M.G."/>
            <person name="Robin C."/>
            <person name="Rogers Y.H."/>
            <person name="Rohde C."/>
            <person name="Rozas J."/>
            <person name="Rubenfield M.J."/>
            <person name="Ruiz A."/>
            <person name="Russo S."/>
            <person name="Salzberg S.L."/>
            <person name="Sanchez-Gracia A."/>
            <person name="Saranga D.J."/>
            <person name="Sato H."/>
            <person name="Schaeffer S.W."/>
            <person name="Schatz M.C."/>
            <person name="Schlenke T."/>
            <person name="Schwartz R."/>
            <person name="Segarra C."/>
            <person name="Singh R.S."/>
            <person name="Sirot L."/>
            <person name="Sirota M."/>
            <person name="Sisneros N.B."/>
            <person name="Smith C.D."/>
            <person name="Smith T.F."/>
            <person name="Spieth J."/>
            <person name="Stage D.E."/>
            <person name="Stark A."/>
            <person name="Stephan W."/>
            <person name="Strausberg R.L."/>
            <person name="Strempel S."/>
            <person name="Sturgill D."/>
            <person name="Sutton G."/>
            <person name="Sutton G.G."/>
            <person name="Tao W."/>
            <person name="Teichmann S."/>
            <person name="Tobari Y.N."/>
            <person name="Tomimura Y."/>
            <person name="Tsolas J.M."/>
            <person name="Valente V.L."/>
            <person name="Venter E."/>
            <person name="Venter J.C."/>
            <person name="Vicario S."/>
            <person name="Vieira F.G."/>
            <person name="Vilella A.J."/>
            <person name="Villasante A."/>
            <person name="Walenz B."/>
            <person name="Wang J."/>
            <person name="Wasserman M."/>
            <person name="Watts T."/>
            <person name="Wilson D."/>
            <person name="Wilson R.K."/>
            <person name="Wing R.A."/>
            <person name="Wolfner M.F."/>
            <person name="Wong A."/>
            <person name="Wong G.K."/>
            <person name="Wu C.I."/>
            <person name="Wu G."/>
            <person name="Yamamoto D."/>
            <person name="Yang H.P."/>
            <person name="Yang S.P."/>
            <person name="Yorke J.A."/>
            <person name="Yoshida K."/>
            <person name="Zdobnov E."/>
            <person name="Zhang P."/>
            <person name="Zhang Y."/>
            <person name="Zimin A.V."/>
            <person name="Baldwin J."/>
            <person name="Abdouelleil A."/>
            <person name="Abdulkadir J."/>
            <person name="Abebe A."/>
            <person name="Abera B."/>
            <person name="Abreu J."/>
            <person name="Acer S.C."/>
            <person name="Aftuck L."/>
            <person name="Alexander A."/>
            <person name="An P."/>
            <person name="Anderson E."/>
            <person name="Anderson S."/>
            <person name="Arachi H."/>
            <person name="Azer M."/>
            <person name="Bachantsang P."/>
            <person name="Barry A."/>
            <person name="Bayul T."/>
            <person name="Berlin A."/>
            <person name="Bessette D."/>
            <person name="Bloom T."/>
            <person name="Blye J."/>
            <person name="Boguslavskiy L."/>
            <person name="Bonnet C."/>
            <person name="Boukhgalter B."/>
            <person name="Bourzgui I."/>
            <person name="Brown A."/>
            <person name="Cahill P."/>
            <person name="Channer S."/>
            <person name="Cheshatsang Y."/>
            <person name="Chuda L."/>
            <person name="Citroen M."/>
            <person name="Collymore A."/>
            <person name="Cooke P."/>
            <person name="Costello M."/>
            <person name="D'Aco K."/>
            <person name="Daza R."/>
            <person name="De Haan G."/>
            <person name="DeGray S."/>
            <person name="DeMaso C."/>
            <person name="Dhargay N."/>
            <person name="Dooley K."/>
            <person name="Dooley E."/>
            <person name="Doricent M."/>
            <person name="Dorje P."/>
            <person name="Dorjee K."/>
            <person name="Dupes A."/>
            <person name="Elong R."/>
            <person name="Falk J."/>
            <person name="Farina A."/>
            <person name="Faro S."/>
            <person name="Ferguson D."/>
            <person name="Fisher S."/>
            <person name="Foley C.D."/>
            <person name="Franke A."/>
            <person name="Friedrich D."/>
            <person name="Gadbois L."/>
            <person name="Gearin G."/>
            <person name="Gearin C.R."/>
            <person name="Giannoukos G."/>
            <person name="Goode T."/>
            <person name="Graham J."/>
            <person name="Grandbois E."/>
            <person name="Grewal S."/>
            <person name="Gyaltsen K."/>
            <person name="Hafez N."/>
            <person name="Hagos B."/>
            <person name="Hall J."/>
            <person name="Henson C."/>
            <person name="Hollinger A."/>
            <person name="Honan T."/>
            <person name="Huard M.D."/>
            <person name="Hughes L."/>
            <person name="Hurhula B."/>
            <person name="Husby M.E."/>
            <person name="Kamat A."/>
            <person name="Kanga B."/>
            <person name="Kashin S."/>
            <person name="Khazanovich D."/>
            <person name="Kisner P."/>
            <person name="Lance K."/>
            <person name="Lara M."/>
            <person name="Lee W."/>
            <person name="Lennon N."/>
            <person name="Letendre F."/>
            <person name="LeVine R."/>
            <person name="Lipovsky A."/>
            <person name="Liu X."/>
            <person name="Liu J."/>
            <person name="Liu S."/>
            <person name="Lokyitsang T."/>
            <person name="Lokyitsang Y."/>
            <person name="Lubonja R."/>
            <person name="Lui A."/>
            <person name="MacDonald P."/>
            <person name="Magnisalis V."/>
            <person name="Maru K."/>
            <person name="Matthews C."/>
            <person name="McCusker W."/>
            <person name="McDonough S."/>
            <person name="Mehta T."/>
            <person name="Meldrim J."/>
            <person name="Meneus L."/>
            <person name="Mihai O."/>
            <person name="Mihalev A."/>
            <person name="Mihova T."/>
            <person name="Mittelman R."/>
            <person name="Mlenga V."/>
            <person name="Montmayeur A."/>
            <person name="Mulrain L."/>
            <person name="Navidi A."/>
            <person name="Naylor J."/>
            <person name="Negash T."/>
            <person name="Nguyen T."/>
            <person name="Nguyen N."/>
            <person name="Nicol R."/>
            <person name="Norbu C."/>
            <person name="Norbu N."/>
            <person name="Novod N."/>
            <person name="O'Neill B."/>
            <person name="Osman S."/>
            <person name="Markiewicz E."/>
            <person name="Oyono O.L."/>
            <person name="Patti C."/>
            <person name="Phunkhang P."/>
            <person name="Pierre F."/>
            <person name="Priest M."/>
            <person name="Raghuraman S."/>
            <person name="Rege F."/>
            <person name="Reyes R."/>
            <person name="Rise C."/>
            <person name="Rogov P."/>
            <person name="Ross K."/>
            <person name="Ryan E."/>
            <person name="Settipalli S."/>
            <person name="Shea T."/>
            <person name="Sherpa N."/>
            <person name="Shi L."/>
            <person name="Shih D."/>
            <person name="Sparrow T."/>
            <person name="Spaulding J."/>
            <person name="Stalker J."/>
            <person name="Stange-Thomann N."/>
            <person name="Stavropoulos S."/>
            <person name="Stone C."/>
            <person name="Strader C."/>
            <person name="Tesfaye S."/>
            <person name="Thomson T."/>
            <person name="Thoulutsang Y."/>
            <person name="Thoulutsang D."/>
            <person name="Topham K."/>
            <person name="Topping I."/>
            <person name="Tsamla T."/>
            <person name="Vassiliev H."/>
            <person name="Vo A."/>
            <person name="Wangchuk T."/>
            <person name="Wangdi T."/>
            <person name="Weiand M."/>
            <person name="Wilkinson J."/>
            <person name="Wilson A."/>
            <person name="Yadav S."/>
            <person name="Young G."/>
            <person name="Yu Q."/>
            <person name="Zembek L."/>
            <person name="Zhong D."/>
            <person name="Zimmer A."/>
            <person name="Zwirko Z."/>
            <person name="Jaffe D.B."/>
            <person name="Alvarez P."/>
            <person name="Brockman W."/>
            <person name="Butler J."/>
            <person name="Chin C."/>
            <person name="Gnerre S."/>
            <person name="Grabherr M."/>
            <person name="Kleber M."/>
            <person name="Mauceli E."/>
            <person name="MacCallum I."/>
        </authorList>
    </citation>
    <scope>NUCLEOTIDE SEQUENCE [LARGE SCALE GENOMIC DNA]</scope>
    <source>
        <strain evidence="16">Tucson 14024-0371.13</strain>
    </source>
</reference>
<dbReference type="FunFam" id="3.30.70.1230:FF:000024">
    <property type="entry name" value="ACXA, isoform A"/>
    <property type="match status" value="1"/>
</dbReference>
<evidence type="ECO:0000256" key="8">
    <source>
        <dbReference type="ARBA" id="ARBA00022842"/>
    </source>
</evidence>
<dbReference type="GO" id="GO:0035556">
    <property type="term" value="P:intracellular signal transduction"/>
    <property type="evidence" value="ECO:0007669"/>
    <property type="project" value="InterPro"/>
</dbReference>
<evidence type="ECO:0000256" key="9">
    <source>
        <dbReference type="ARBA" id="ARBA00022989"/>
    </source>
</evidence>
<evidence type="ECO:0000256" key="2">
    <source>
        <dbReference type="ARBA" id="ARBA00004141"/>
    </source>
</evidence>
<keyword evidence="11 15" id="KW-0456">Lyase</keyword>
<comment type="subcellular location">
    <subcellularLocation>
        <location evidence="2">Membrane</location>
        <topology evidence="2">Multi-pass membrane protein</topology>
    </subcellularLocation>
</comment>
<dbReference type="AlphaFoldDB" id="B3MNI1"/>
<dbReference type="InterPro" id="IPR001054">
    <property type="entry name" value="A/G_cyclase"/>
</dbReference>
<feature type="transmembrane region" description="Helical" evidence="13">
    <location>
        <begin position="161"/>
        <end position="190"/>
    </location>
</feature>
<dbReference type="PANTHER" id="PTHR45627:SF23">
    <property type="entry name" value="AT30656P-RELATED"/>
    <property type="match status" value="1"/>
</dbReference>
<feature type="transmembrane region" description="Helical" evidence="13">
    <location>
        <begin position="752"/>
        <end position="772"/>
    </location>
</feature>
<dbReference type="KEGG" id="dan:6497039"/>
<evidence type="ECO:0000256" key="10">
    <source>
        <dbReference type="ARBA" id="ARBA00023136"/>
    </source>
</evidence>
<feature type="transmembrane region" description="Helical" evidence="13">
    <location>
        <begin position="586"/>
        <end position="605"/>
    </location>
</feature>
<dbReference type="FunCoup" id="B3MNI1">
    <property type="interactions" value="98"/>
</dbReference>
<evidence type="ECO:0000256" key="6">
    <source>
        <dbReference type="ARBA" id="ARBA00022741"/>
    </source>
</evidence>
<feature type="transmembrane region" description="Helical" evidence="13">
    <location>
        <begin position="721"/>
        <end position="740"/>
    </location>
</feature>
<evidence type="ECO:0000256" key="13">
    <source>
        <dbReference type="SAM" id="Phobius"/>
    </source>
</evidence>
<dbReference type="SUPFAM" id="SSF55073">
    <property type="entry name" value="Nucleotide cyclase"/>
    <property type="match status" value="2"/>
</dbReference>
<keyword evidence="4 13" id="KW-0812">Transmembrane</keyword>
<organism evidence="15 16">
    <name type="scientific">Drosophila ananassae</name>
    <name type="common">Fruit fly</name>
    <dbReference type="NCBI Taxonomy" id="7217"/>
    <lineage>
        <taxon>Eukaryota</taxon>
        <taxon>Metazoa</taxon>
        <taxon>Ecdysozoa</taxon>
        <taxon>Arthropoda</taxon>
        <taxon>Hexapoda</taxon>
        <taxon>Insecta</taxon>
        <taxon>Pterygota</taxon>
        <taxon>Neoptera</taxon>
        <taxon>Endopterygota</taxon>
        <taxon>Diptera</taxon>
        <taxon>Brachycera</taxon>
        <taxon>Muscomorpha</taxon>
        <taxon>Ephydroidea</taxon>
        <taxon>Drosophilidae</taxon>
        <taxon>Drosophila</taxon>
        <taxon>Sophophora</taxon>
    </lineage>
</organism>
<dbReference type="EC" id="4.6.1.1" evidence="3"/>
<dbReference type="STRING" id="7217.B3MNI1"/>
<evidence type="ECO:0000256" key="4">
    <source>
        <dbReference type="ARBA" id="ARBA00022692"/>
    </source>
</evidence>
<dbReference type="PROSITE" id="PS50125">
    <property type="entry name" value="GUANYLATE_CYCLASE_2"/>
    <property type="match status" value="2"/>
</dbReference>
<evidence type="ECO:0000256" key="12">
    <source>
        <dbReference type="SAM" id="MobiDB-lite"/>
    </source>
</evidence>
<keyword evidence="6" id="KW-0547">Nucleotide-binding</keyword>
<gene>
    <name evidence="15" type="primary">Dana\GF14211</name>
    <name evidence="15" type="synonym">dana_GLEANR_14972</name>
    <name evidence="15" type="ORF">GF14211</name>
</gene>
<dbReference type="Gene3D" id="3.30.70.1230">
    <property type="entry name" value="Nucleotide cyclase"/>
    <property type="match status" value="2"/>
</dbReference>
<comment type="catalytic activity">
    <reaction evidence="1">
        <text>ATP = 3',5'-cyclic AMP + diphosphate</text>
        <dbReference type="Rhea" id="RHEA:15389"/>
        <dbReference type="ChEBI" id="CHEBI:30616"/>
        <dbReference type="ChEBI" id="CHEBI:33019"/>
        <dbReference type="ChEBI" id="CHEBI:58165"/>
        <dbReference type="EC" id="4.6.1.1"/>
    </reaction>
</comment>
<feature type="region of interest" description="Disordered" evidence="12">
    <location>
        <begin position="492"/>
        <end position="527"/>
    </location>
</feature>
<feature type="domain" description="Guanylate cyclase" evidence="14">
    <location>
        <begin position="312"/>
        <end position="439"/>
    </location>
</feature>
<evidence type="ECO:0000256" key="1">
    <source>
        <dbReference type="ARBA" id="ARBA00001593"/>
    </source>
</evidence>
<dbReference type="GO" id="GO:0005524">
    <property type="term" value="F:ATP binding"/>
    <property type="evidence" value="ECO:0007669"/>
    <property type="project" value="UniProtKB-KW"/>
</dbReference>
<evidence type="ECO:0000256" key="7">
    <source>
        <dbReference type="ARBA" id="ARBA00022840"/>
    </source>
</evidence>
<dbReference type="InParanoid" id="B3MNI1"/>
<evidence type="ECO:0000259" key="14">
    <source>
        <dbReference type="PROSITE" id="PS50125"/>
    </source>
</evidence>
<dbReference type="GeneID" id="6497039"/>
<keyword evidence="8" id="KW-0460">Magnesium</keyword>
<keyword evidence="5" id="KW-0479">Metal-binding</keyword>
<dbReference type="Proteomes" id="UP000007801">
    <property type="component" value="Unassembled WGS sequence"/>
</dbReference>
<feature type="transmembrane region" description="Helical" evidence="13">
    <location>
        <begin position="121"/>
        <end position="141"/>
    </location>
</feature>
<dbReference type="GO" id="GO:0005886">
    <property type="term" value="C:plasma membrane"/>
    <property type="evidence" value="ECO:0007669"/>
    <property type="project" value="TreeGrafter"/>
</dbReference>
<feature type="transmembrane region" description="Helical" evidence="13">
    <location>
        <begin position="675"/>
        <end position="694"/>
    </location>
</feature>
<keyword evidence="10 13" id="KW-0472">Membrane</keyword>
<dbReference type="SMART" id="SM00044">
    <property type="entry name" value="CYCc"/>
    <property type="match status" value="2"/>
</dbReference>
<dbReference type="GO" id="GO:0009190">
    <property type="term" value="P:cyclic nucleotide biosynthetic process"/>
    <property type="evidence" value="ECO:0007669"/>
    <property type="project" value="InterPro"/>
</dbReference>
<keyword evidence="16" id="KW-1185">Reference proteome</keyword>
<dbReference type="Pfam" id="PF00211">
    <property type="entry name" value="Guanylate_cyc"/>
    <property type="match status" value="2"/>
</dbReference>
<name>B3MNI1_DROAN</name>
<dbReference type="EMBL" id="CH902620">
    <property type="protein sequence ID" value="EDV32089.2"/>
    <property type="molecule type" value="Genomic_DNA"/>
</dbReference>
<sequence>MNQSTRGSSWIWSKKKRRKSCKLRFNSERLWEPNYLKAKCKELGLEEEYLRYQIRLMISYLRVFFVLNTIVTATHCFVIIFFTNHKTLLYIDLPFYIVPNIAMLLCLSINLFENFVHRHRWVLAASSILATIISVSSDIAQCVVHTKWSLNNTFDTYNLCMIYMFLPITSFMLAASLATSVSVVYIMYFLCSLATRRMYSAQREREFAQAMVDVFHYLCFNMLGMFFRMMNDTLVRCSFLDRHQFMMEELWLRNARRQESMLLNSILPPQIAKSLQKSIKERIKATEHGSIINRAQMHFSSPLAIQIHPDVSILYADVVNYTYLTTTLRVEKLVTILHDLYGRFDMAASIFKVQRIKFLGDCYYCVAGLHEPDPDHAICAVSLGISMIANIQEVKKQRNLNIDMRIGVHSGNLFAGVLGVAKLQLDIWGPDVEIANHLESTGEPGYVHVSSRTLASLNLDDYTVIPGTIKAQEDPVLQKHPMSTYLITGAAQRDSYQQSRDPHPASMLDIQSRPKQHSRSSKQLSTTEELQMEFRNMPVGGFDCSYCLPSKPGQNKKKQTKNDLGMFCAAFKDSRVEWDFLRRPDYMLKYSILMAWFIGNCLVFIQLVTNRRNCPPCILVDILAFFYLTALLCISWYKKYCHWMYRNDETRLYGPFSCLVFRLFEGIQQSMSRRLLLYLSILGTYFLVVFLIVINCEADLFQLSFIEAKLYRYEVSRDVCFHPWAFTNMMALILGTSYMFSRISFSLKTIISLVEVIVYFIFIFLQFTYVFHHSVTTTPYLIAEVAHATRIIVTFVTFYLKERQVEFNTKTNFKLNIDLQNKQHAADITNQSIIILLNNILPTHVVEVYLSNVAKHQLYYENYSMVSVMFASLINFQMDLPGLRILNNIVTEFDKLLSVYKEYFVVEKIKIVGCTYMAACGLDFNLVENSSRGLGEISERLSRPPTLSGSIRSDASHDEVVLVMATFALDLMRTLSVCNMAYSEIPTERGFSHGNICIGISSGEIMAGVVGASQPHYDIWGHPVNLASRMQSTGLAGHIQVTEESAKILSGYGISSTFRDLTYVKGVGKIPTYFVDIDTGFQFIFIPGPPSERRGTTLDTFFLERKSTEEEEYFQ</sequence>
<evidence type="ECO:0000313" key="16">
    <source>
        <dbReference type="Proteomes" id="UP000007801"/>
    </source>
</evidence>
<dbReference type="GO" id="GO:0004016">
    <property type="term" value="F:adenylate cyclase activity"/>
    <property type="evidence" value="ECO:0007669"/>
    <property type="project" value="UniProtKB-EC"/>
</dbReference>
<feature type="transmembrane region" description="Helical" evidence="13">
    <location>
        <begin position="617"/>
        <end position="637"/>
    </location>
</feature>
<keyword evidence="7" id="KW-0067">ATP-binding</keyword>
<feature type="transmembrane region" description="Helical" evidence="13">
    <location>
        <begin position="88"/>
        <end position="109"/>
    </location>
</feature>
<dbReference type="OrthoDB" id="10006362at2759"/>
<dbReference type="FunFam" id="3.30.70.1230:FF:000027">
    <property type="entry name" value="ACXA, isoform A"/>
    <property type="match status" value="1"/>
</dbReference>
<evidence type="ECO:0000256" key="3">
    <source>
        <dbReference type="ARBA" id="ARBA00012201"/>
    </source>
</evidence>